<dbReference type="InParanoid" id="A0A0D0E3I9"/>
<evidence type="ECO:0000313" key="2">
    <source>
        <dbReference type="Proteomes" id="UP000054538"/>
    </source>
</evidence>
<dbReference type="HOGENOM" id="CLU_2015981_0_0_1"/>
<keyword evidence="2" id="KW-1185">Reference proteome</keyword>
<dbReference type="AlphaFoldDB" id="A0A0D0E3I9"/>
<accession>A0A0D0E3I9</accession>
<name>A0A0D0E3I9_9AGAM</name>
<protein>
    <submittedName>
        <fullName evidence="1">Uncharacterized protein</fullName>
    </submittedName>
</protein>
<reference evidence="1 2" key="1">
    <citation type="submission" date="2014-04" db="EMBL/GenBank/DDBJ databases">
        <authorList>
            <consortium name="DOE Joint Genome Institute"/>
            <person name="Kuo A."/>
            <person name="Kohler A."/>
            <person name="Jargeat P."/>
            <person name="Nagy L.G."/>
            <person name="Floudas D."/>
            <person name="Copeland A."/>
            <person name="Barry K.W."/>
            <person name="Cichocki N."/>
            <person name="Veneault-Fourrey C."/>
            <person name="LaButti K."/>
            <person name="Lindquist E.A."/>
            <person name="Lipzen A."/>
            <person name="Lundell T."/>
            <person name="Morin E."/>
            <person name="Murat C."/>
            <person name="Sun H."/>
            <person name="Tunlid A."/>
            <person name="Henrissat B."/>
            <person name="Grigoriev I.V."/>
            <person name="Hibbett D.S."/>
            <person name="Martin F."/>
            <person name="Nordberg H.P."/>
            <person name="Cantor M.N."/>
            <person name="Hua S.X."/>
        </authorList>
    </citation>
    <scope>NUCLEOTIDE SEQUENCE [LARGE SCALE GENOMIC DNA]</scope>
    <source>
        <strain evidence="1 2">Ve08.2h10</strain>
    </source>
</reference>
<reference evidence="2" key="2">
    <citation type="submission" date="2015-01" db="EMBL/GenBank/DDBJ databases">
        <title>Evolutionary Origins and Diversification of the Mycorrhizal Mutualists.</title>
        <authorList>
            <consortium name="DOE Joint Genome Institute"/>
            <consortium name="Mycorrhizal Genomics Consortium"/>
            <person name="Kohler A."/>
            <person name="Kuo A."/>
            <person name="Nagy L.G."/>
            <person name="Floudas D."/>
            <person name="Copeland A."/>
            <person name="Barry K.W."/>
            <person name="Cichocki N."/>
            <person name="Veneault-Fourrey C."/>
            <person name="LaButti K."/>
            <person name="Lindquist E.A."/>
            <person name="Lipzen A."/>
            <person name="Lundell T."/>
            <person name="Morin E."/>
            <person name="Murat C."/>
            <person name="Riley R."/>
            <person name="Ohm R."/>
            <person name="Sun H."/>
            <person name="Tunlid A."/>
            <person name="Henrissat B."/>
            <person name="Grigoriev I.V."/>
            <person name="Hibbett D.S."/>
            <person name="Martin F."/>
        </authorList>
    </citation>
    <scope>NUCLEOTIDE SEQUENCE [LARGE SCALE GENOMIC DNA]</scope>
    <source>
        <strain evidence="2">Ve08.2h10</strain>
    </source>
</reference>
<organism evidence="1 2">
    <name type="scientific">Paxillus rubicundulus Ve08.2h10</name>
    <dbReference type="NCBI Taxonomy" id="930991"/>
    <lineage>
        <taxon>Eukaryota</taxon>
        <taxon>Fungi</taxon>
        <taxon>Dikarya</taxon>
        <taxon>Basidiomycota</taxon>
        <taxon>Agaricomycotina</taxon>
        <taxon>Agaricomycetes</taxon>
        <taxon>Agaricomycetidae</taxon>
        <taxon>Boletales</taxon>
        <taxon>Paxilineae</taxon>
        <taxon>Paxillaceae</taxon>
        <taxon>Paxillus</taxon>
    </lineage>
</organism>
<dbReference type="Proteomes" id="UP000054538">
    <property type="component" value="Unassembled WGS sequence"/>
</dbReference>
<gene>
    <name evidence="1" type="ORF">PAXRUDRAFT_827021</name>
</gene>
<dbReference type="EMBL" id="KN825042">
    <property type="protein sequence ID" value="KIK95429.1"/>
    <property type="molecule type" value="Genomic_DNA"/>
</dbReference>
<sequence>MYVCTYIRALRLPSRSTPSETGTPRSAASYPSYDISYLKARASPPSQNGNMHIAQVPVVEGRPRLGTIGLRPLGMKFAIWQPTASEIAARHTRRLLLSPHVVLRGINVKPTQLHCRSASTRCL</sequence>
<proteinExistence type="predicted"/>
<evidence type="ECO:0000313" key="1">
    <source>
        <dbReference type="EMBL" id="KIK95429.1"/>
    </source>
</evidence>